<dbReference type="AlphaFoldDB" id="A0A2P5CSY2"/>
<comment type="caution">
    <text evidence="1">The sequence shown here is derived from an EMBL/GenBank/DDBJ whole genome shotgun (WGS) entry which is preliminary data.</text>
</comment>
<evidence type="ECO:0000313" key="2">
    <source>
        <dbReference type="Proteomes" id="UP000237105"/>
    </source>
</evidence>
<gene>
    <name evidence="1" type="ORF">PanWU01x14_126690</name>
</gene>
<protein>
    <submittedName>
        <fullName evidence="1">Uncharacterized protein</fullName>
    </submittedName>
</protein>
<proteinExistence type="predicted"/>
<sequence>MNRVEIPIHLAANLGDNVHQPLRFPQSMPWSLNVLGNLSLTNSIPVILGLRGIELPPYNCAPIFLELHWSHLMCHDFPKRNFPLMASIPLLPISQKLTLLNHRGNFLQMLEIEIVSKILSLLVFVTRIISCSQAYTKIHHKSPIQVHSLT</sequence>
<evidence type="ECO:0000313" key="1">
    <source>
        <dbReference type="EMBL" id="PON64147.1"/>
    </source>
</evidence>
<dbReference type="OrthoDB" id="10275145at2759"/>
<organism evidence="1 2">
    <name type="scientific">Parasponia andersonii</name>
    <name type="common">Sponia andersonii</name>
    <dbReference type="NCBI Taxonomy" id="3476"/>
    <lineage>
        <taxon>Eukaryota</taxon>
        <taxon>Viridiplantae</taxon>
        <taxon>Streptophyta</taxon>
        <taxon>Embryophyta</taxon>
        <taxon>Tracheophyta</taxon>
        <taxon>Spermatophyta</taxon>
        <taxon>Magnoliopsida</taxon>
        <taxon>eudicotyledons</taxon>
        <taxon>Gunneridae</taxon>
        <taxon>Pentapetalae</taxon>
        <taxon>rosids</taxon>
        <taxon>fabids</taxon>
        <taxon>Rosales</taxon>
        <taxon>Cannabaceae</taxon>
        <taxon>Parasponia</taxon>
    </lineage>
</organism>
<dbReference type="Proteomes" id="UP000237105">
    <property type="component" value="Unassembled WGS sequence"/>
</dbReference>
<dbReference type="EMBL" id="JXTB01000098">
    <property type="protein sequence ID" value="PON64147.1"/>
    <property type="molecule type" value="Genomic_DNA"/>
</dbReference>
<name>A0A2P5CSY2_PARAD</name>
<reference evidence="2" key="1">
    <citation type="submission" date="2016-06" db="EMBL/GenBank/DDBJ databases">
        <title>Parallel loss of symbiosis genes in relatives of nitrogen-fixing non-legume Parasponia.</title>
        <authorList>
            <person name="Van Velzen R."/>
            <person name="Holmer R."/>
            <person name="Bu F."/>
            <person name="Rutten L."/>
            <person name="Van Zeijl A."/>
            <person name="Liu W."/>
            <person name="Santuari L."/>
            <person name="Cao Q."/>
            <person name="Sharma T."/>
            <person name="Shen D."/>
            <person name="Roswanjaya Y."/>
            <person name="Wardhani T."/>
            <person name="Kalhor M.S."/>
            <person name="Jansen J."/>
            <person name="Van den Hoogen J."/>
            <person name="Gungor B."/>
            <person name="Hartog M."/>
            <person name="Hontelez J."/>
            <person name="Verver J."/>
            <person name="Yang W.-C."/>
            <person name="Schijlen E."/>
            <person name="Repin R."/>
            <person name="Schilthuizen M."/>
            <person name="Schranz E."/>
            <person name="Heidstra R."/>
            <person name="Miyata K."/>
            <person name="Fedorova E."/>
            <person name="Kohlen W."/>
            <person name="Bisseling T."/>
            <person name="Smit S."/>
            <person name="Geurts R."/>
        </authorList>
    </citation>
    <scope>NUCLEOTIDE SEQUENCE [LARGE SCALE GENOMIC DNA]</scope>
    <source>
        <strain evidence="2">cv. WU1-14</strain>
    </source>
</reference>
<accession>A0A2P5CSY2</accession>
<keyword evidence="2" id="KW-1185">Reference proteome</keyword>